<proteinExistence type="predicted"/>
<evidence type="ECO:0008006" key="3">
    <source>
        <dbReference type="Google" id="ProtNLM"/>
    </source>
</evidence>
<dbReference type="RefSeq" id="WP_377931519.1">
    <property type="nucleotide sequence ID" value="NZ_JBHUEA010000002.1"/>
</dbReference>
<reference evidence="2" key="1">
    <citation type="journal article" date="2019" name="Int. J. Syst. Evol. Microbiol.">
        <title>The Global Catalogue of Microorganisms (GCM) 10K type strain sequencing project: providing services to taxonomists for standard genome sequencing and annotation.</title>
        <authorList>
            <consortium name="The Broad Institute Genomics Platform"/>
            <consortium name="The Broad Institute Genome Sequencing Center for Infectious Disease"/>
            <person name="Wu L."/>
            <person name="Ma J."/>
        </authorList>
    </citation>
    <scope>NUCLEOTIDE SEQUENCE [LARGE SCALE GENOMIC DNA]</scope>
    <source>
        <strain evidence="2">CGMCC 1.12471</strain>
    </source>
</reference>
<gene>
    <name evidence="1" type="ORF">ACFSBI_02045</name>
</gene>
<name>A0ABW4LAK8_9MICO</name>
<sequence>MELLRDARDRWGTTVVVVTHDAEVGDGMDRRLTMRDGRIGAEARRGEQVAVIGRDGTIQLPQELAETFPPGGRARVVRRGDHIELHPIAPGQEGPA</sequence>
<evidence type="ECO:0000313" key="1">
    <source>
        <dbReference type="EMBL" id="MFD1720317.1"/>
    </source>
</evidence>
<evidence type="ECO:0000313" key="2">
    <source>
        <dbReference type="Proteomes" id="UP001597347"/>
    </source>
</evidence>
<dbReference type="Gene3D" id="3.40.50.300">
    <property type="entry name" value="P-loop containing nucleotide triphosphate hydrolases"/>
    <property type="match status" value="1"/>
</dbReference>
<dbReference type="EMBL" id="JBHUEA010000002">
    <property type="protein sequence ID" value="MFD1720317.1"/>
    <property type="molecule type" value="Genomic_DNA"/>
</dbReference>
<protein>
    <recommendedName>
        <fullName evidence="3">ABC transporter ATP-binding protein</fullName>
    </recommendedName>
</protein>
<dbReference type="Proteomes" id="UP001597347">
    <property type="component" value="Unassembled WGS sequence"/>
</dbReference>
<accession>A0ABW4LAK8</accession>
<comment type="caution">
    <text evidence="1">The sequence shown here is derived from an EMBL/GenBank/DDBJ whole genome shotgun (WGS) entry which is preliminary data.</text>
</comment>
<keyword evidence="2" id="KW-1185">Reference proteome</keyword>
<dbReference type="InterPro" id="IPR027417">
    <property type="entry name" value="P-loop_NTPase"/>
</dbReference>
<dbReference type="SUPFAM" id="SSF52540">
    <property type="entry name" value="P-loop containing nucleoside triphosphate hydrolases"/>
    <property type="match status" value="1"/>
</dbReference>
<organism evidence="1 2">
    <name type="scientific">Amnibacterium endophyticum</name>
    <dbReference type="NCBI Taxonomy" id="2109337"/>
    <lineage>
        <taxon>Bacteria</taxon>
        <taxon>Bacillati</taxon>
        <taxon>Actinomycetota</taxon>
        <taxon>Actinomycetes</taxon>
        <taxon>Micrococcales</taxon>
        <taxon>Microbacteriaceae</taxon>
        <taxon>Amnibacterium</taxon>
    </lineage>
</organism>